<evidence type="ECO:0000256" key="2">
    <source>
        <dbReference type="ARBA" id="ARBA00022840"/>
    </source>
</evidence>
<name>A0AAD9XNZ9_9ROSI</name>
<proteinExistence type="predicted"/>
<accession>A0AAD9XNZ9</accession>
<keyword evidence="1" id="KW-0547">Nucleotide-binding</keyword>
<evidence type="ECO:0000313" key="4">
    <source>
        <dbReference type="EMBL" id="KAK2663104.1"/>
    </source>
</evidence>
<keyword evidence="3" id="KW-1133">Transmembrane helix</keyword>
<sequence length="271" mass="31468">MHIKQASMKLAQMNMKRVSTELELARNLDRESTQGIASSSYVKENVIFFVSFSAANCETREKVIAIKDIIRSQMKENFNDVYIGYELMDTDLHQIIRSHQDLTDDHCRVCTFYFLFALSVLMFMYQSNAFLIIIISFFAPYPQFSNPDLMHTYMYSCMINHFLQCSLNESGVGFLRRDNSRRYFKMLPQFLKKNVYVRFPNVSPGVVDLLEKILVFDPNKHITVDEALCHPYLAPFMISMRSLFAQGHSVLILSIHHLLKKISRSTSIGKL</sequence>
<dbReference type="GO" id="GO:0005524">
    <property type="term" value="F:ATP binding"/>
    <property type="evidence" value="ECO:0007669"/>
    <property type="project" value="UniProtKB-KW"/>
</dbReference>
<dbReference type="PANTHER" id="PTHR24055">
    <property type="entry name" value="MITOGEN-ACTIVATED PROTEIN KINASE"/>
    <property type="match status" value="1"/>
</dbReference>
<evidence type="ECO:0000256" key="3">
    <source>
        <dbReference type="SAM" id="Phobius"/>
    </source>
</evidence>
<dbReference type="InterPro" id="IPR050117">
    <property type="entry name" value="MAPK"/>
</dbReference>
<dbReference type="AlphaFoldDB" id="A0AAD9XNZ9"/>
<dbReference type="InterPro" id="IPR011009">
    <property type="entry name" value="Kinase-like_dom_sf"/>
</dbReference>
<keyword evidence="2" id="KW-0067">ATP-binding</keyword>
<keyword evidence="3" id="KW-0472">Membrane</keyword>
<dbReference type="Proteomes" id="UP001280121">
    <property type="component" value="Unassembled WGS sequence"/>
</dbReference>
<gene>
    <name evidence="4" type="ORF">Ddye_001678</name>
</gene>
<protein>
    <recommendedName>
        <fullName evidence="6">Protein kinase domain-containing protein</fullName>
    </recommendedName>
</protein>
<dbReference type="EMBL" id="JANJYI010000001">
    <property type="protein sequence ID" value="KAK2663104.1"/>
    <property type="molecule type" value="Genomic_DNA"/>
</dbReference>
<evidence type="ECO:0000256" key="1">
    <source>
        <dbReference type="ARBA" id="ARBA00022741"/>
    </source>
</evidence>
<evidence type="ECO:0008006" key="6">
    <source>
        <dbReference type="Google" id="ProtNLM"/>
    </source>
</evidence>
<comment type="caution">
    <text evidence="4">The sequence shown here is derived from an EMBL/GenBank/DDBJ whole genome shotgun (WGS) entry which is preliminary data.</text>
</comment>
<dbReference type="Gene3D" id="1.10.510.10">
    <property type="entry name" value="Transferase(Phosphotransferase) domain 1"/>
    <property type="match status" value="2"/>
</dbReference>
<dbReference type="Gene3D" id="3.30.200.20">
    <property type="entry name" value="Phosphorylase Kinase, domain 1"/>
    <property type="match status" value="1"/>
</dbReference>
<dbReference type="SUPFAM" id="SSF56112">
    <property type="entry name" value="Protein kinase-like (PK-like)"/>
    <property type="match status" value="1"/>
</dbReference>
<organism evidence="4 5">
    <name type="scientific">Dipteronia dyeriana</name>
    <dbReference type="NCBI Taxonomy" id="168575"/>
    <lineage>
        <taxon>Eukaryota</taxon>
        <taxon>Viridiplantae</taxon>
        <taxon>Streptophyta</taxon>
        <taxon>Embryophyta</taxon>
        <taxon>Tracheophyta</taxon>
        <taxon>Spermatophyta</taxon>
        <taxon>Magnoliopsida</taxon>
        <taxon>eudicotyledons</taxon>
        <taxon>Gunneridae</taxon>
        <taxon>Pentapetalae</taxon>
        <taxon>rosids</taxon>
        <taxon>malvids</taxon>
        <taxon>Sapindales</taxon>
        <taxon>Sapindaceae</taxon>
        <taxon>Hippocastanoideae</taxon>
        <taxon>Acereae</taxon>
        <taxon>Dipteronia</taxon>
    </lineage>
</organism>
<reference evidence="4" key="1">
    <citation type="journal article" date="2023" name="Plant J.">
        <title>Genome sequences and population genomics provide insights into the demographic history, inbreeding, and mutation load of two 'living fossil' tree species of Dipteronia.</title>
        <authorList>
            <person name="Feng Y."/>
            <person name="Comes H.P."/>
            <person name="Chen J."/>
            <person name="Zhu S."/>
            <person name="Lu R."/>
            <person name="Zhang X."/>
            <person name="Li P."/>
            <person name="Qiu J."/>
            <person name="Olsen K.M."/>
            <person name="Qiu Y."/>
        </authorList>
    </citation>
    <scope>NUCLEOTIDE SEQUENCE</scope>
    <source>
        <strain evidence="4">KIB01</strain>
    </source>
</reference>
<feature type="transmembrane region" description="Helical" evidence="3">
    <location>
        <begin position="112"/>
        <end position="141"/>
    </location>
</feature>
<evidence type="ECO:0000313" key="5">
    <source>
        <dbReference type="Proteomes" id="UP001280121"/>
    </source>
</evidence>
<keyword evidence="5" id="KW-1185">Reference proteome</keyword>
<keyword evidence="3" id="KW-0812">Transmembrane</keyword>